<dbReference type="Pfam" id="PF02073">
    <property type="entry name" value="Peptidase_M29"/>
    <property type="match status" value="1"/>
</dbReference>
<dbReference type="GO" id="GO:0046872">
    <property type="term" value="F:metal ion binding"/>
    <property type="evidence" value="ECO:0007669"/>
    <property type="project" value="UniProtKB-KW"/>
</dbReference>
<keyword evidence="9" id="KW-0482">Metalloprotease</keyword>
<dbReference type="SUPFAM" id="SSF144052">
    <property type="entry name" value="Thermophilic metalloprotease-like"/>
    <property type="match status" value="1"/>
</dbReference>
<keyword evidence="11" id="KW-1185">Reference proteome</keyword>
<comment type="cofactor">
    <cofactor evidence="3">
        <name>Zn(2+)</name>
        <dbReference type="ChEBI" id="CHEBI:29105"/>
    </cofactor>
</comment>
<keyword evidence="7" id="KW-0479">Metal-binding</keyword>
<evidence type="ECO:0000256" key="5">
    <source>
        <dbReference type="ARBA" id="ARBA00022438"/>
    </source>
</evidence>
<comment type="caution">
    <text evidence="10">The sequence shown here is derived from an EMBL/GenBank/DDBJ whole genome shotgun (WGS) entry which is preliminary data.</text>
</comment>
<evidence type="ECO:0000256" key="3">
    <source>
        <dbReference type="ARBA" id="ARBA00001947"/>
    </source>
</evidence>
<dbReference type="InterPro" id="IPR000787">
    <property type="entry name" value="Peptidase_M29"/>
</dbReference>
<proteinExistence type="inferred from homology"/>
<sequence length="369" mass="41030">MDSRIRDHADVIVDHSTDVQAGDRVVVSAPPAAEDLAVAVYERLAEEGATPVMLAGGQKLYGEDRASRAFLRTVDTDDLAEPEHLTALYEETDVAIRIRAPDNATEQSDVDEETNAAYQRAVKPTREILLSTRWCLTQYPTAGAAQLAGMSTEAYEEFVWNAVNKDWETQREHQEQMVERLDAADEVRIVSGDETDLTMSVAGMKTLNDYGEHNLPGGEVFTAPVPDSVEGEVLFDKPLYHNGREVEDAFLRFEDGEVVEHSAARNEETLTEILETDAGARRLGELGIGMNRDIDRFTYNMLFDEKMGDTVHLAVGMAYAECVPEDREPNDSATHVDMIVDMSEDSRIELDGDVVQRNGTFEFEEGFEG</sequence>
<name>A0ABD5Z7U4_9EURY</name>
<evidence type="ECO:0000313" key="11">
    <source>
        <dbReference type="Proteomes" id="UP001596447"/>
    </source>
</evidence>
<organism evidence="10 11">
    <name type="scientific">Halospeciosus flavus</name>
    <dbReference type="NCBI Taxonomy" id="3032283"/>
    <lineage>
        <taxon>Archaea</taxon>
        <taxon>Methanobacteriati</taxon>
        <taxon>Methanobacteriota</taxon>
        <taxon>Stenosarchaea group</taxon>
        <taxon>Halobacteria</taxon>
        <taxon>Halobacteriales</taxon>
        <taxon>Halobacteriaceae</taxon>
        <taxon>Halospeciosus</taxon>
    </lineage>
</organism>
<dbReference type="GO" id="GO:0004177">
    <property type="term" value="F:aminopeptidase activity"/>
    <property type="evidence" value="ECO:0007669"/>
    <property type="project" value="UniProtKB-KW"/>
</dbReference>
<dbReference type="Proteomes" id="UP001596447">
    <property type="component" value="Unassembled WGS sequence"/>
</dbReference>
<evidence type="ECO:0000256" key="1">
    <source>
        <dbReference type="ARBA" id="ARBA00001941"/>
    </source>
</evidence>
<dbReference type="RefSeq" id="WP_279527844.1">
    <property type="nucleotide sequence ID" value="NZ_CP122312.1"/>
</dbReference>
<evidence type="ECO:0000256" key="8">
    <source>
        <dbReference type="ARBA" id="ARBA00022801"/>
    </source>
</evidence>
<protein>
    <submittedName>
        <fullName evidence="10">Aminopeptidase</fullName>
    </submittedName>
</protein>
<reference evidence="10 11" key="1">
    <citation type="journal article" date="2019" name="Int. J. Syst. Evol. Microbiol.">
        <title>The Global Catalogue of Microorganisms (GCM) 10K type strain sequencing project: providing services to taxonomists for standard genome sequencing and annotation.</title>
        <authorList>
            <consortium name="The Broad Institute Genomics Platform"/>
            <consortium name="The Broad Institute Genome Sequencing Center for Infectious Disease"/>
            <person name="Wu L."/>
            <person name="Ma J."/>
        </authorList>
    </citation>
    <scope>NUCLEOTIDE SEQUENCE [LARGE SCALE GENOMIC DNA]</scope>
    <source>
        <strain evidence="10 11">XZGYJ-43</strain>
    </source>
</reference>
<dbReference type="Gene3D" id="3.40.1830.10">
    <property type="entry name" value="Thermophilic metalloprotease (M29)"/>
    <property type="match status" value="1"/>
</dbReference>
<evidence type="ECO:0000256" key="7">
    <source>
        <dbReference type="ARBA" id="ARBA00022723"/>
    </source>
</evidence>
<comment type="cofactor">
    <cofactor evidence="1">
        <name>Co(2+)</name>
        <dbReference type="ChEBI" id="CHEBI:48828"/>
    </cofactor>
</comment>
<comment type="cofactor">
    <cofactor evidence="2">
        <name>Mg(2+)</name>
        <dbReference type="ChEBI" id="CHEBI:18420"/>
    </cofactor>
</comment>
<keyword evidence="8" id="KW-0378">Hydrolase</keyword>
<dbReference type="AlphaFoldDB" id="A0ABD5Z7U4"/>
<dbReference type="GO" id="GO:0008237">
    <property type="term" value="F:metallopeptidase activity"/>
    <property type="evidence" value="ECO:0007669"/>
    <property type="project" value="UniProtKB-KW"/>
</dbReference>
<dbReference type="PANTHER" id="PTHR34448:SF1">
    <property type="entry name" value="BLL6088 PROTEIN"/>
    <property type="match status" value="1"/>
</dbReference>
<dbReference type="InterPro" id="IPR052170">
    <property type="entry name" value="M29_Exopeptidase"/>
</dbReference>
<gene>
    <name evidence="10" type="ORF">ACFQJ9_17005</name>
</gene>
<dbReference type="GO" id="GO:0006508">
    <property type="term" value="P:proteolysis"/>
    <property type="evidence" value="ECO:0007669"/>
    <property type="project" value="UniProtKB-KW"/>
</dbReference>
<evidence type="ECO:0000256" key="4">
    <source>
        <dbReference type="ARBA" id="ARBA00008236"/>
    </source>
</evidence>
<dbReference type="EMBL" id="JBHTAR010000011">
    <property type="protein sequence ID" value="MFC7201085.1"/>
    <property type="molecule type" value="Genomic_DNA"/>
</dbReference>
<dbReference type="InterPro" id="IPR035097">
    <property type="entry name" value="M29_N-terminal"/>
</dbReference>
<keyword evidence="6" id="KW-0645">Protease</keyword>
<keyword evidence="5 10" id="KW-0031">Aminopeptidase</keyword>
<accession>A0ABD5Z7U4</accession>
<evidence type="ECO:0000256" key="6">
    <source>
        <dbReference type="ARBA" id="ARBA00022670"/>
    </source>
</evidence>
<evidence type="ECO:0000256" key="9">
    <source>
        <dbReference type="ARBA" id="ARBA00023049"/>
    </source>
</evidence>
<comment type="similarity">
    <text evidence="4">Belongs to the peptidase M29 family.</text>
</comment>
<evidence type="ECO:0000256" key="2">
    <source>
        <dbReference type="ARBA" id="ARBA00001946"/>
    </source>
</evidence>
<dbReference type="PANTHER" id="PTHR34448">
    <property type="entry name" value="AMINOPEPTIDASE"/>
    <property type="match status" value="1"/>
</dbReference>
<evidence type="ECO:0000313" key="10">
    <source>
        <dbReference type="EMBL" id="MFC7201085.1"/>
    </source>
</evidence>